<proteinExistence type="predicted"/>
<reference evidence="2" key="1">
    <citation type="journal article" date="2020" name="G3 (Bethesda)">
        <title>High-Quality Assemblies for Three Invasive Social Wasps from the &lt;i&gt;Vespula&lt;/i&gt; Genus.</title>
        <authorList>
            <person name="Harrop T.W.R."/>
            <person name="Guhlin J."/>
            <person name="McLaughlin G.M."/>
            <person name="Permina E."/>
            <person name="Stockwell P."/>
            <person name="Gilligan J."/>
            <person name="Le Lec M.F."/>
            <person name="Gruber M.A.M."/>
            <person name="Quinn O."/>
            <person name="Lovegrove M."/>
            <person name="Duncan E.J."/>
            <person name="Remnant E.J."/>
            <person name="Van Eeckhoven J."/>
            <person name="Graham B."/>
            <person name="Knapp R.A."/>
            <person name="Langford K.W."/>
            <person name="Kronenberg Z."/>
            <person name="Press M.O."/>
            <person name="Eacker S.M."/>
            <person name="Wilson-Rankin E.E."/>
            <person name="Purcell J."/>
            <person name="Lester P.J."/>
            <person name="Dearden P.K."/>
        </authorList>
    </citation>
    <scope>NUCLEOTIDE SEQUENCE</scope>
    <source>
        <strain evidence="2">Linc-1</strain>
    </source>
</reference>
<evidence type="ECO:0000313" key="3">
    <source>
        <dbReference type="Proteomes" id="UP000617340"/>
    </source>
</evidence>
<keyword evidence="3" id="KW-1185">Reference proteome</keyword>
<dbReference type="Proteomes" id="UP000617340">
    <property type="component" value="Unassembled WGS sequence"/>
</dbReference>
<comment type="caution">
    <text evidence="2">The sequence shown here is derived from an EMBL/GenBank/DDBJ whole genome shotgun (WGS) entry which is preliminary data.</text>
</comment>
<name>A0A834N8H4_VESGE</name>
<evidence type="ECO:0000256" key="1">
    <source>
        <dbReference type="SAM" id="MobiDB-lite"/>
    </source>
</evidence>
<feature type="region of interest" description="Disordered" evidence="1">
    <location>
        <begin position="17"/>
        <end position="67"/>
    </location>
</feature>
<evidence type="ECO:0000313" key="2">
    <source>
        <dbReference type="EMBL" id="KAF7399665.1"/>
    </source>
</evidence>
<dbReference type="EMBL" id="JACSDZ010000007">
    <property type="protein sequence ID" value="KAF7399665.1"/>
    <property type="molecule type" value="Genomic_DNA"/>
</dbReference>
<organism evidence="2 3">
    <name type="scientific">Vespula germanica</name>
    <name type="common">German yellow jacket</name>
    <name type="synonym">Paravespula germanica</name>
    <dbReference type="NCBI Taxonomy" id="30212"/>
    <lineage>
        <taxon>Eukaryota</taxon>
        <taxon>Metazoa</taxon>
        <taxon>Ecdysozoa</taxon>
        <taxon>Arthropoda</taxon>
        <taxon>Hexapoda</taxon>
        <taxon>Insecta</taxon>
        <taxon>Pterygota</taxon>
        <taxon>Neoptera</taxon>
        <taxon>Endopterygota</taxon>
        <taxon>Hymenoptera</taxon>
        <taxon>Apocrita</taxon>
        <taxon>Aculeata</taxon>
        <taxon>Vespoidea</taxon>
        <taxon>Vespidae</taxon>
        <taxon>Vespinae</taxon>
        <taxon>Vespula</taxon>
    </lineage>
</organism>
<dbReference type="AlphaFoldDB" id="A0A834N8H4"/>
<gene>
    <name evidence="2" type="ORF">HZH68_008257</name>
</gene>
<accession>A0A834N8H4</accession>
<feature type="compositionally biased region" description="Acidic residues" evidence="1">
    <location>
        <begin position="22"/>
        <end position="58"/>
    </location>
</feature>
<protein>
    <submittedName>
        <fullName evidence="2">Uncharacterized protein</fullName>
    </submittedName>
</protein>
<sequence length="102" mass="11438">MRRCSTKVCLASLKSSVSMVRDDDDDNDDGDNDNDDDDDDEDDDDDNDDNDDDDDDDSGVILSDGPALRRSDAQCDYAILDYSRHCTGPHRKSHYLTIFPSL</sequence>